<comment type="caution">
    <text evidence="12">Lacks conserved residue(s) required for the propagation of feature annotation.</text>
</comment>
<keyword evidence="10 12" id="KW-0472">Membrane</keyword>
<dbReference type="GO" id="GO:0005921">
    <property type="term" value="C:gap junction"/>
    <property type="evidence" value="ECO:0007669"/>
    <property type="project" value="UniProtKB-SubCell"/>
</dbReference>
<dbReference type="AlphaFoldDB" id="A0A0D6LI28"/>
<evidence type="ECO:0000256" key="2">
    <source>
        <dbReference type="ARBA" id="ARBA00004651"/>
    </source>
</evidence>
<evidence type="ECO:0000256" key="10">
    <source>
        <dbReference type="ARBA" id="ARBA00023136"/>
    </source>
</evidence>
<protein>
    <recommendedName>
        <fullName evidence="12">Innexin</fullName>
    </recommendedName>
</protein>
<feature type="transmembrane region" description="Helical" evidence="12">
    <location>
        <begin position="378"/>
        <end position="402"/>
    </location>
</feature>
<evidence type="ECO:0000256" key="12">
    <source>
        <dbReference type="RuleBase" id="RU010713"/>
    </source>
</evidence>
<feature type="transmembrane region" description="Helical" evidence="12">
    <location>
        <begin position="287"/>
        <end position="312"/>
    </location>
</feature>
<evidence type="ECO:0000256" key="6">
    <source>
        <dbReference type="ARBA" id="ARBA00022868"/>
    </source>
</evidence>
<evidence type="ECO:0000313" key="15">
    <source>
        <dbReference type="Proteomes" id="UP000054495"/>
    </source>
</evidence>
<gene>
    <name evidence="12" type="primary">inx</name>
    <name evidence="14" type="ORF">ANCCEY_09265</name>
</gene>
<evidence type="ECO:0000256" key="3">
    <source>
        <dbReference type="ARBA" id="ARBA00022448"/>
    </source>
</evidence>
<dbReference type="PANTHER" id="PTHR11893:SF20">
    <property type="entry name" value="INNEXIN-3"/>
    <property type="match status" value="1"/>
</dbReference>
<proteinExistence type="inferred from homology"/>
<comment type="similarity">
    <text evidence="12">Belongs to the pannexin family.</text>
</comment>
<name>A0A0D6LI28_9BILA</name>
<dbReference type="Proteomes" id="UP000054495">
    <property type="component" value="Unassembled WGS sequence"/>
</dbReference>
<keyword evidence="8 12" id="KW-1133">Transmembrane helix</keyword>
<sequence>MNLPEYSKFSYSANLLSDEISFCIVFRLRYVGSPIQCWMPMEFKGGWEQYAEDYCFIQNTFFVPFHEEIPADDEDRSKAEIGYYQWVPIVLALQAIMFYLPNWIWKTLHQQSGELVENSACNDILVCMYFLAMRVFFRVFHLTLLLCNLPGIVRTCPLHCVTPWKIGFAVNNARKYCILKNTNERILHGIRVIHIIGRGRNRTSSLPSKVLHETEAKRFWVLFYVKSRLGIDLSTAIEDARKLRQIGGGDRKKEVEKLATYLEECLEFQNERRTPYRILCFRFGRGLGSYVSMLYLFVKFLYLVNIFTQFYILNSFLGSDYTFWGLQTFRDLWNGREWLDSGVFPRVTMCDFKIRRLANTHKYTVQCVLMINMFNEKIYLFIWFWFLFVAISTAINFAYSFLQLVLTSFREKSTQTWLSCPRYGDDATDSYRHQHIMRRFTHAALRPDGILLLRFIEGHAGAIVARELTTKLFTDYLEQVGGFVMDTATQSLFEPSISTLQMSYNNPGHSHSTKSTSPGVIDDGPHENLYNSGKVGGLMAPDYPEKHL</sequence>
<evidence type="ECO:0000256" key="13">
    <source>
        <dbReference type="SAM" id="MobiDB-lite"/>
    </source>
</evidence>
<evidence type="ECO:0000256" key="5">
    <source>
        <dbReference type="ARBA" id="ARBA00022692"/>
    </source>
</evidence>
<keyword evidence="15" id="KW-1185">Reference proteome</keyword>
<dbReference type="Pfam" id="PF00876">
    <property type="entry name" value="Innexin"/>
    <property type="match status" value="2"/>
</dbReference>
<dbReference type="PRINTS" id="PR01262">
    <property type="entry name" value="INNEXIN"/>
</dbReference>
<evidence type="ECO:0000256" key="11">
    <source>
        <dbReference type="ARBA" id="ARBA00023303"/>
    </source>
</evidence>
<dbReference type="PANTHER" id="PTHR11893">
    <property type="entry name" value="INNEXIN"/>
    <property type="match status" value="1"/>
</dbReference>
<accession>A0A0D6LI28</accession>
<dbReference type="InterPro" id="IPR000990">
    <property type="entry name" value="Innexin"/>
</dbReference>
<dbReference type="GO" id="GO:0034220">
    <property type="term" value="P:monoatomic ion transmembrane transport"/>
    <property type="evidence" value="ECO:0007669"/>
    <property type="project" value="UniProtKB-KW"/>
</dbReference>
<dbReference type="GO" id="GO:0005243">
    <property type="term" value="F:gap junction channel activity"/>
    <property type="evidence" value="ECO:0007669"/>
    <property type="project" value="TreeGrafter"/>
</dbReference>
<keyword evidence="4" id="KW-1003">Cell membrane</keyword>
<comment type="function">
    <text evidence="12">Structural component of the gap junctions.</text>
</comment>
<keyword evidence="11 12" id="KW-0407">Ion channel</keyword>
<evidence type="ECO:0000256" key="7">
    <source>
        <dbReference type="ARBA" id="ARBA00022949"/>
    </source>
</evidence>
<keyword evidence="5 12" id="KW-0812">Transmembrane</keyword>
<keyword evidence="9 12" id="KW-0406">Ion transport</keyword>
<feature type="compositionally biased region" description="Polar residues" evidence="13">
    <location>
        <begin position="503"/>
        <end position="518"/>
    </location>
</feature>
<comment type="subcellular location">
    <subcellularLocation>
        <location evidence="1">Cell junction</location>
        <location evidence="1">Gap junction</location>
    </subcellularLocation>
    <subcellularLocation>
        <location evidence="2 12">Cell membrane</location>
        <topology evidence="2 12">Multi-pass membrane protein</topology>
    </subcellularLocation>
</comment>
<dbReference type="EMBL" id="KE125098">
    <property type="protein sequence ID" value="EPB71649.1"/>
    <property type="molecule type" value="Genomic_DNA"/>
</dbReference>
<dbReference type="GO" id="GO:0005886">
    <property type="term" value="C:plasma membrane"/>
    <property type="evidence" value="ECO:0007669"/>
    <property type="project" value="UniProtKB-SubCell"/>
</dbReference>
<evidence type="ECO:0000256" key="1">
    <source>
        <dbReference type="ARBA" id="ARBA00004610"/>
    </source>
</evidence>
<keyword evidence="7" id="KW-0965">Cell junction</keyword>
<evidence type="ECO:0000256" key="8">
    <source>
        <dbReference type="ARBA" id="ARBA00022989"/>
    </source>
</evidence>
<reference evidence="14 15" key="1">
    <citation type="submission" date="2013-05" db="EMBL/GenBank/DDBJ databases">
        <title>Draft genome of the parasitic nematode Anyclostoma ceylanicum.</title>
        <authorList>
            <person name="Mitreva M."/>
        </authorList>
    </citation>
    <scope>NUCLEOTIDE SEQUENCE [LARGE SCALE GENOMIC DNA]</scope>
</reference>
<evidence type="ECO:0000256" key="4">
    <source>
        <dbReference type="ARBA" id="ARBA00022475"/>
    </source>
</evidence>
<evidence type="ECO:0000256" key="9">
    <source>
        <dbReference type="ARBA" id="ARBA00023065"/>
    </source>
</evidence>
<evidence type="ECO:0000313" key="14">
    <source>
        <dbReference type="EMBL" id="EPB71649.1"/>
    </source>
</evidence>
<keyword evidence="6" id="KW-0303">Gap junction</keyword>
<dbReference type="PROSITE" id="PS51013">
    <property type="entry name" value="PANNEXIN"/>
    <property type="match status" value="1"/>
</dbReference>
<feature type="region of interest" description="Disordered" evidence="13">
    <location>
        <begin position="503"/>
        <end position="548"/>
    </location>
</feature>
<organism evidence="14 15">
    <name type="scientific">Ancylostoma ceylanicum</name>
    <dbReference type="NCBI Taxonomy" id="53326"/>
    <lineage>
        <taxon>Eukaryota</taxon>
        <taxon>Metazoa</taxon>
        <taxon>Ecdysozoa</taxon>
        <taxon>Nematoda</taxon>
        <taxon>Chromadorea</taxon>
        <taxon>Rhabditida</taxon>
        <taxon>Rhabditina</taxon>
        <taxon>Rhabditomorpha</taxon>
        <taxon>Strongyloidea</taxon>
        <taxon>Ancylostomatidae</taxon>
        <taxon>Ancylostomatinae</taxon>
        <taxon>Ancylostoma</taxon>
    </lineage>
</organism>
<keyword evidence="3 12" id="KW-0813">Transport</keyword>